<dbReference type="Proteomes" id="UP001317001">
    <property type="component" value="Chromosome"/>
</dbReference>
<dbReference type="EMBL" id="CP102382">
    <property type="protein sequence ID" value="UUV21963.1"/>
    <property type="molecule type" value="Genomic_DNA"/>
</dbReference>
<proteinExistence type="predicted"/>
<gene>
    <name evidence="1" type="ORF">NPX36_02660</name>
</gene>
<organism evidence="1 2">
    <name type="scientific">Paenimyroides aestuarii</name>
    <dbReference type="NCBI Taxonomy" id="2968490"/>
    <lineage>
        <taxon>Bacteria</taxon>
        <taxon>Pseudomonadati</taxon>
        <taxon>Bacteroidota</taxon>
        <taxon>Flavobacteriia</taxon>
        <taxon>Flavobacteriales</taxon>
        <taxon>Flavobacteriaceae</taxon>
        <taxon>Paenimyroides</taxon>
    </lineage>
</organism>
<sequence>MYFHSKAQEQALMRLQVQHEIAVAGIKNNAQLTEEEKQIALKEEINNFNQKKKGLQGALLSNRSSFFYNLFSFF</sequence>
<reference evidence="1 2" key="1">
    <citation type="submission" date="2022-08" db="EMBL/GenBank/DDBJ databases">
        <title>Myroides zhujiangensis sp. nov., a novel bacterium isolated from sediment in the Pearl River Estuary.</title>
        <authorList>
            <person name="Cui L."/>
        </authorList>
    </citation>
    <scope>NUCLEOTIDE SEQUENCE [LARGE SCALE GENOMIC DNA]</scope>
    <source>
        <strain evidence="1 2">SCSIO 72103</strain>
    </source>
</reference>
<protein>
    <submittedName>
        <fullName evidence="1">Uncharacterized protein</fullName>
    </submittedName>
</protein>
<evidence type="ECO:0000313" key="2">
    <source>
        <dbReference type="Proteomes" id="UP001317001"/>
    </source>
</evidence>
<evidence type="ECO:0000313" key="1">
    <source>
        <dbReference type="EMBL" id="UUV21963.1"/>
    </source>
</evidence>
<name>A0ABY5NTW3_9FLAO</name>
<dbReference type="RefSeq" id="WP_257499882.1">
    <property type="nucleotide sequence ID" value="NZ_CP102382.1"/>
</dbReference>
<accession>A0ABY5NTW3</accession>
<keyword evidence="2" id="KW-1185">Reference proteome</keyword>